<protein>
    <submittedName>
        <fullName evidence="1">Uncharacterized protein</fullName>
    </submittedName>
</protein>
<proteinExistence type="predicted"/>
<dbReference type="Proteomes" id="UP000829829">
    <property type="component" value="Chromosome 1"/>
</dbReference>
<gene>
    <name evidence="1" type="ORF">MAL03_04500</name>
</gene>
<dbReference type="EMBL" id="CP091957">
    <property type="protein sequence ID" value="UOG57425.1"/>
    <property type="molecule type" value="Genomic_DNA"/>
</dbReference>
<name>A0AAE9GEI0_9LEPT</name>
<reference evidence="1" key="1">
    <citation type="submission" date="2022-02" db="EMBL/GenBank/DDBJ databases">
        <title>The genetically variable rfb locus in Leptospira is a mobile cassette and a molecular signature of serovar identity.</title>
        <authorList>
            <person name="Nieves C."/>
            <person name="Vincent A.T."/>
            <person name="Zarantonelli L."/>
            <person name="Picardeau M."/>
            <person name="Veyrier F.J."/>
            <person name="Buschiazzo A."/>
        </authorList>
    </citation>
    <scope>NUCLEOTIDE SEQUENCE</scope>
    <source>
        <strain evidence="1">IP1512017</strain>
    </source>
</reference>
<sequence>MNWNSFGAHAPHLKQKARQLARLFFDIGRFTDLACLSLHNIYTTIESLSYLKSSFRFLPGVVEY</sequence>
<accession>A0AAE9GEI0</accession>
<dbReference type="AlphaFoldDB" id="A0AAE9GEI0"/>
<dbReference type="RefSeq" id="WP_243815744.1">
    <property type="nucleotide sequence ID" value="NZ_CP091957.1"/>
</dbReference>
<evidence type="ECO:0000313" key="2">
    <source>
        <dbReference type="Proteomes" id="UP000829829"/>
    </source>
</evidence>
<evidence type="ECO:0000313" key="1">
    <source>
        <dbReference type="EMBL" id="UOG57425.1"/>
    </source>
</evidence>
<organism evidence="1 2">
    <name type="scientific">Leptospira noguchii</name>
    <dbReference type="NCBI Taxonomy" id="28182"/>
    <lineage>
        <taxon>Bacteria</taxon>
        <taxon>Pseudomonadati</taxon>
        <taxon>Spirochaetota</taxon>
        <taxon>Spirochaetia</taxon>
        <taxon>Leptospirales</taxon>
        <taxon>Leptospiraceae</taxon>
        <taxon>Leptospira</taxon>
    </lineage>
</organism>